<feature type="region of interest" description="Disordered" evidence="1">
    <location>
        <begin position="188"/>
        <end position="541"/>
    </location>
</feature>
<feature type="compositionally biased region" description="Low complexity" evidence="1">
    <location>
        <begin position="335"/>
        <end position="345"/>
    </location>
</feature>
<feature type="compositionally biased region" description="Polar residues" evidence="1">
    <location>
        <begin position="261"/>
        <end position="280"/>
    </location>
</feature>
<gene>
    <name evidence="2" type="ORF">ALECFALPRED_002632</name>
</gene>
<feature type="region of interest" description="Disordered" evidence="1">
    <location>
        <begin position="61"/>
        <end position="173"/>
    </location>
</feature>
<feature type="compositionally biased region" description="Basic and acidic residues" evidence="1">
    <location>
        <begin position="72"/>
        <end position="84"/>
    </location>
</feature>
<feature type="compositionally biased region" description="Pro residues" evidence="1">
    <location>
        <begin position="346"/>
        <end position="361"/>
    </location>
</feature>
<protein>
    <submittedName>
        <fullName evidence="2">Uncharacterized protein</fullName>
    </submittedName>
</protein>
<dbReference type="EMBL" id="CAJPDR010000018">
    <property type="protein sequence ID" value="CAF9906756.1"/>
    <property type="molecule type" value="Genomic_DNA"/>
</dbReference>
<feature type="compositionally biased region" description="Basic and acidic residues" evidence="1">
    <location>
        <begin position="464"/>
        <end position="473"/>
    </location>
</feature>
<dbReference type="Proteomes" id="UP000664203">
    <property type="component" value="Unassembled WGS sequence"/>
</dbReference>
<feature type="compositionally biased region" description="Low complexity" evidence="1">
    <location>
        <begin position="281"/>
        <end position="294"/>
    </location>
</feature>
<feature type="compositionally biased region" description="Basic and acidic residues" evidence="1">
    <location>
        <begin position="486"/>
        <end position="504"/>
    </location>
</feature>
<sequence length="541" mass="56188">MSTAAISPSGVASLRAKFEQKDESTTPPSRGRSPAASLGVTDDASRPISTVRTSFFAVELSGQMGDLNTSEELGKVVNGDRAEESTLSGAVEKPKTNGIELTPQKSTAKEESTPKQTTPNTPPRKEDSIPQNKLGLVNGVSSSASPDKPVSTAEDNTHALLPSDLKEEAAVPDGAALDVDTSVLGSILKGSPFEQDEKKGEASSAQETEVAAESKQPLGQYGKGPSTPMTNGKPTEAPAQKVGLGPKNKITSRPSAVGQKSGAQLVSSTTETSGHKPQTSTFPAPTTPKIAPTPSKQPLSRKISPKSATSQGPKKEILKDAKKTTVEKPSRLSVAPKAPAAASKPAPRPGKKPGPPSPPSFTKPRPKSPTRPVRLPGSATAPTAASAAKLDAAPAATAKPRDRVSSNPTSLRQKPARTSLLPGPKPVEKPKDKPKSRLSTASSKISEGSFLDRMMRPTQSSSQKAHEKVEAKSPPKKANGARPKRKSDGSEKAKSETVETKGEQQTESVPSPSVQAPADYSETPSTNGENNGIEEAALVPS</sequence>
<proteinExistence type="predicted"/>
<name>A0A8H3EPS8_9LECA</name>
<evidence type="ECO:0000313" key="3">
    <source>
        <dbReference type="Proteomes" id="UP000664203"/>
    </source>
</evidence>
<feature type="compositionally biased region" description="Low complexity" evidence="1">
    <location>
        <begin position="378"/>
        <end position="398"/>
    </location>
</feature>
<dbReference type="AlphaFoldDB" id="A0A8H3EPS8"/>
<feature type="compositionally biased region" description="Polar residues" evidence="1">
    <location>
        <begin position="505"/>
        <end position="514"/>
    </location>
</feature>
<feature type="compositionally biased region" description="Polar residues" evidence="1">
    <location>
        <begin position="437"/>
        <end position="446"/>
    </location>
</feature>
<comment type="caution">
    <text evidence="2">The sequence shown here is derived from an EMBL/GenBank/DDBJ whole genome shotgun (WGS) entry which is preliminary data.</text>
</comment>
<evidence type="ECO:0000313" key="2">
    <source>
        <dbReference type="EMBL" id="CAF9906756.1"/>
    </source>
</evidence>
<feature type="compositionally biased region" description="Basic and acidic residues" evidence="1">
    <location>
        <begin position="313"/>
        <end position="330"/>
    </location>
</feature>
<feature type="compositionally biased region" description="Basic and acidic residues" evidence="1">
    <location>
        <begin position="426"/>
        <end position="435"/>
    </location>
</feature>
<feature type="region of interest" description="Disordered" evidence="1">
    <location>
        <begin position="1"/>
        <end position="48"/>
    </location>
</feature>
<dbReference type="OrthoDB" id="3600083at2759"/>
<keyword evidence="3" id="KW-1185">Reference proteome</keyword>
<accession>A0A8H3EPS8</accession>
<organism evidence="2 3">
    <name type="scientific">Alectoria fallacina</name>
    <dbReference type="NCBI Taxonomy" id="1903189"/>
    <lineage>
        <taxon>Eukaryota</taxon>
        <taxon>Fungi</taxon>
        <taxon>Dikarya</taxon>
        <taxon>Ascomycota</taxon>
        <taxon>Pezizomycotina</taxon>
        <taxon>Lecanoromycetes</taxon>
        <taxon>OSLEUM clade</taxon>
        <taxon>Lecanoromycetidae</taxon>
        <taxon>Lecanorales</taxon>
        <taxon>Lecanorineae</taxon>
        <taxon>Parmeliaceae</taxon>
        <taxon>Alectoria</taxon>
    </lineage>
</organism>
<evidence type="ECO:0000256" key="1">
    <source>
        <dbReference type="SAM" id="MobiDB-lite"/>
    </source>
</evidence>
<reference evidence="2" key="1">
    <citation type="submission" date="2021-03" db="EMBL/GenBank/DDBJ databases">
        <authorList>
            <person name="Tagirdzhanova G."/>
        </authorList>
    </citation>
    <scope>NUCLEOTIDE SEQUENCE</scope>
</reference>